<evidence type="ECO:0000313" key="3">
    <source>
        <dbReference type="Proteomes" id="UP000824120"/>
    </source>
</evidence>
<gene>
    <name evidence="2" type="ORF">H5410_026876</name>
</gene>
<dbReference type="Proteomes" id="UP000824120">
    <property type="component" value="Chromosome 5"/>
</dbReference>
<dbReference type="EMBL" id="JACXVP010000005">
    <property type="protein sequence ID" value="KAG5605384.1"/>
    <property type="molecule type" value="Genomic_DNA"/>
</dbReference>
<dbReference type="AlphaFoldDB" id="A0A9J5Z057"/>
<organism evidence="2 3">
    <name type="scientific">Solanum commersonii</name>
    <name type="common">Commerson's wild potato</name>
    <name type="synonym">Commerson's nightshade</name>
    <dbReference type="NCBI Taxonomy" id="4109"/>
    <lineage>
        <taxon>Eukaryota</taxon>
        <taxon>Viridiplantae</taxon>
        <taxon>Streptophyta</taxon>
        <taxon>Embryophyta</taxon>
        <taxon>Tracheophyta</taxon>
        <taxon>Spermatophyta</taxon>
        <taxon>Magnoliopsida</taxon>
        <taxon>eudicotyledons</taxon>
        <taxon>Gunneridae</taxon>
        <taxon>Pentapetalae</taxon>
        <taxon>asterids</taxon>
        <taxon>lamiids</taxon>
        <taxon>Solanales</taxon>
        <taxon>Solanaceae</taxon>
        <taxon>Solanoideae</taxon>
        <taxon>Solaneae</taxon>
        <taxon>Solanum</taxon>
    </lineage>
</organism>
<reference evidence="2 3" key="1">
    <citation type="submission" date="2020-09" db="EMBL/GenBank/DDBJ databases">
        <title>De no assembly of potato wild relative species, Solanum commersonii.</title>
        <authorList>
            <person name="Cho K."/>
        </authorList>
    </citation>
    <scope>NUCLEOTIDE SEQUENCE [LARGE SCALE GENOMIC DNA]</scope>
    <source>
        <strain evidence="2">LZ3.2</strain>
        <tissue evidence="2">Leaf</tissue>
    </source>
</reference>
<feature type="region of interest" description="Disordered" evidence="1">
    <location>
        <begin position="1"/>
        <end position="25"/>
    </location>
</feature>
<proteinExistence type="predicted"/>
<comment type="caution">
    <text evidence="2">The sequence shown here is derived from an EMBL/GenBank/DDBJ whole genome shotgun (WGS) entry which is preliminary data.</text>
</comment>
<protein>
    <submittedName>
        <fullName evidence="2">Uncharacterized protein</fullName>
    </submittedName>
</protein>
<name>A0A9J5Z057_SOLCO</name>
<sequence length="177" mass="20251">MEPKGNKVEVGSGSKRNRKGSSIGTSKSKYLGNEYVGGCKPKFPKFIPKFMPWGSITSSLTKFLVKALNEFWGTPDCDHSEFQAMKERPPYRYICHTLCERWSFCYGSLLTRYLRALEVEEKVHDVFPHFTPHLVCHLVDVTKIKAQDVSHGPVLSTIDRQAPDDSWMGQMYRMAEL</sequence>
<evidence type="ECO:0000313" key="2">
    <source>
        <dbReference type="EMBL" id="KAG5605384.1"/>
    </source>
</evidence>
<accession>A0A9J5Z057</accession>
<evidence type="ECO:0000256" key="1">
    <source>
        <dbReference type="SAM" id="MobiDB-lite"/>
    </source>
</evidence>
<keyword evidence="3" id="KW-1185">Reference proteome</keyword>